<gene>
    <name evidence="2" type="ORF">T229_02405</name>
</gene>
<organism evidence="2 3">
    <name type="scientific">Tannerella sp. oral taxon BU063 isolate Cell 5</name>
    <dbReference type="NCBI Taxonomy" id="1410950"/>
    <lineage>
        <taxon>Bacteria</taxon>
        <taxon>Pseudomonadati</taxon>
        <taxon>Bacteroidota</taxon>
        <taxon>Bacteroidia</taxon>
        <taxon>Bacteroidales</taxon>
        <taxon>Tannerellaceae</taxon>
        <taxon>Tannerella</taxon>
    </lineage>
</organism>
<dbReference type="Pfam" id="PF00535">
    <property type="entry name" value="Glycos_transf_2"/>
    <property type="match status" value="1"/>
</dbReference>
<dbReference type="Proteomes" id="UP000018872">
    <property type="component" value="Unassembled WGS sequence"/>
</dbReference>
<dbReference type="InterPro" id="IPR029044">
    <property type="entry name" value="Nucleotide-diphossugar_trans"/>
</dbReference>
<evidence type="ECO:0000313" key="2">
    <source>
        <dbReference type="EMBL" id="ETK05595.1"/>
    </source>
</evidence>
<accession>W2CET2</accession>
<name>W2CET2_9BACT</name>
<dbReference type="EMBL" id="AYYC01000458">
    <property type="protein sequence ID" value="ETK05595.1"/>
    <property type="molecule type" value="Genomic_DNA"/>
</dbReference>
<protein>
    <submittedName>
        <fullName evidence="2">Glycosyl transferase</fullName>
    </submittedName>
</protein>
<evidence type="ECO:0000313" key="3">
    <source>
        <dbReference type="Proteomes" id="UP000018872"/>
    </source>
</evidence>
<dbReference type="Gene3D" id="3.90.550.10">
    <property type="entry name" value="Spore Coat Polysaccharide Biosynthesis Protein SpsA, Chain A"/>
    <property type="match status" value="1"/>
</dbReference>
<dbReference type="InterPro" id="IPR001173">
    <property type="entry name" value="Glyco_trans_2-like"/>
</dbReference>
<evidence type="ECO:0000259" key="1">
    <source>
        <dbReference type="Pfam" id="PF00535"/>
    </source>
</evidence>
<dbReference type="PATRIC" id="fig|1410950.3.peg.153"/>
<feature type="domain" description="Glycosyltransferase 2-like" evidence="1">
    <location>
        <begin position="7"/>
        <end position="133"/>
    </location>
</feature>
<dbReference type="GO" id="GO:0016740">
    <property type="term" value="F:transferase activity"/>
    <property type="evidence" value="ECO:0007669"/>
    <property type="project" value="UniProtKB-KW"/>
</dbReference>
<keyword evidence="2" id="KW-0808">Transferase</keyword>
<proteinExistence type="predicted"/>
<reference evidence="2 3" key="1">
    <citation type="submission" date="2013-11" db="EMBL/GenBank/DDBJ databases">
        <title>Single cell genomics of uncultured Tannerella BU063 (oral taxon 286).</title>
        <authorList>
            <person name="Beall C.J."/>
            <person name="Campbell A.G."/>
            <person name="Griffen A.L."/>
            <person name="Podar M."/>
            <person name="Leys E.J."/>
        </authorList>
    </citation>
    <scope>NUCLEOTIDE SEQUENCE [LARGE SCALE GENOMIC DNA]</scope>
    <source>
        <strain evidence="2">Cell 5</strain>
    </source>
</reference>
<dbReference type="SUPFAM" id="SSF53448">
    <property type="entry name" value="Nucleotide-diphospho-sugar transferases"/>
    <property type="match status" value="1"/>
</dbReference>
<dbReference type="AlphaFoldDB" id="W2CET2"/>
<comment type="caution">
    <text evidence="2">The sequence shown here is derived from an EMBL/GenBank/DDBJ whole genome shotgun (WGS) entry which is preliminary data.</text>
</comment>
<sequence>MMRLAPIVLFTYNRPVHTRQTIDALLKNEYASESDLIIFSDAPKNCVAEDGVRQTRAYLREITGFRSIKLIERAENMGLAANIIDGVTQVVNEYGRIIVLEDDLLTSPFFLKYMNEALSMYEDANEVISVHGYIFPIKRKLPESFFIRGTDCLGWGTWKRGWDLFTPNSAELLDQIRAHKLEWTFDFSGSYPFMKMLEKQADGSVSSWAVRWYASALLKDKLTLYPGRSLIFHNGSDGSGTNYSGDNALDVKLSDRPIVLERLLLEEDKNARKAFIGYFRYAMLWHKIQYRIKSVFQGRKG</sequence>